<dbReference type="InterPro" id="IPR003593">
    <property type="entry name" value="AAA+_ATPase"/>
</dbReference>
<evidence type="ECO:0000256" key="2">
    <source>
        <dbReference type="ARBA" id="ARBA00022475"/>
    </source>
</evidence>
<dbReference type="InterPro" id="IPR015853">
    <property type="entry name" value="ABC_transpr_FbpC"/>
</dbReference>
<dbReference type="KEGG" id="gps:C427_1138"/>
<dbReference type="eggNOG" id="COG3842">
    <property type="taxonomic scope" value="Bacteria"/>
</dbReference>
<dbReference type="STRING" id="1129794.C427_1138"/>
<organism evidence="7 8">
    <name type="scientific">Paraglaciecola psychrophila 170</name>
    <dbReference type="NCBI Taxonomy" id="1129794"/>
    <lineage>
        <taxon>Bacteria</taxon>
        <taxon>Pseudomonadati</taxon>
        <taxon>Pseudomonadota</taxon>
        <taxon>Gammaproteobacteria</taxon>
        <taxon>Alteromonadales</taxon>
        <taxon>Alteromonadaceae</taxon>
        <taxon>Paraglaciecola</taxon>
    </lineage>
</organism>
<proteinExistence type="predicted"/>
<dbReference type="SUPFAM" id="SSF52540">
    <property type="entry name" value="P-loop containing nucleoside triphosphate hydrolases"/>
    <property type="match status" value="1"/>
</dbReference>
<dbReference type="Gene3D" id="2.40.50.100">
    <property type="match status" value="1"/>
</dbReference>
<dbReference type="Pfam" id="PF00005">
    <property type="entry name" value="ABC_tran"/>
    <property type="match status" value="1"/>
</dbReference>
<name>K7A890_9ALTE</name>
<protein>
    <submittedName>
        <fullName evidence="7">ABC transporter ATP-binding protein</fullName>
    </submittedName>
</protein>
<keyword evidence="1" id="KW-0813">Transport</keyword>
<dbReference type="CDD" id="cd03259">
    <property type="entry name" value="ABC_Carb_Solutes_like"/>
    <property type="match status" value="1"/>
</dbReference>
<dbReference type="InterPro" id="IPR003439">
    <property type="entry name" value="ABC_transporter-like_ATP-bd"/>
</dbReference>
<dbReference type="InterPro" id="IPR047641">
    <property type="entry name" value="ABC_transpr_MalK/UgpC-like"/>
</dbReference>
<dbReference type="GO" id="GO:0016887">
    <property type="term" value="F:ATP hydrolysis activity"/>
    <property type="evidence" value="ECO:0007669"/>
    <property type="project" value="InterPro"/>
</dbReference>
<keyword evidence="3" id="KW-0547">Nucleotide-binding</keyword>
<dbReference type="Gene3D" id="3.40.50.300">
    <property type="entry name" value="P-loop containing nucleotide triphosphate hydrolases"/>
    <property type="match status" value="1"/>
</dbReference>
<dbReference type="PROSITE" id="PS50893">
    <property type="entry name" value="ABC_TRANSPORTER_2"/>
    <property type="match status" value="1"/>
</dbReference>
<sequence>MSIIFENVSFSGINDAPVYNINLIFEPGSASALLGPKGGKAGKSTLIKLLAGLIKPSHGKIIIDGVDATNIPVQKRNVAMVHQQIINYPHMSVFENIASPLRVMKINKREIQKEVLEVATLLRIEKCLDRYPSELSGGQQQRTALARALVKKSKVILLNDPFVNLDYKLREELRSELKSLLKNRNTTAIYATQEAHEAMALGGICVLLQDGRVIQVGSASDVYRKPVNIDAAMMLSDPPLNVFSGRISGYEVSLGESLTFPKTHAMEGIKSGQYFFALRPGHLRLTPFNDDDLELSMRVELAEISGSGTIIHTANSVLKLVLNLAGVHEYKTDSMIKVYIPLHKLFIFDQDKYLIKSPGESQ</sequence>
<dbReference type="Proteomes" id="UP000011864">
    <property type="component" value="Chromosome"/>
</dbReference>
<dbReference type="InterPro" id="IPR027417">
    <property type="entry name" value="P-loop_NTPase"/>
</dbReference>
<evidence type="ECO:0000313" key="7">
    <source>
        <dbReference type="EMBL" id="AGH43247.1"/>
    </source>
</evidence>
<feature type="domain" description="ABC transporter" evidence="6">
    <location>
        <begin position="3"/>
        <end position="235"/>
    </location>
</feature>
<evidence type="ECO:0000256" key="1">
    <source>
        <dbReference type="ARBA" id="ARBA00022448"/>
    </source>
</evidence>
<dbReference type="SMART" id="SM00382">
    <property type="entry name" value="AAA"/>
    <property type="match status" value="1"/>
</dbReference>
<dbReference type="GO" id="GO:0005524">
    <property type="term" value="F:ATP binding"/>
    <property type="evidence" value="ECO:0007669"/>
    <property type="project" value="UniProtKB-KW"/>
</dbReference>
<evidence type="ECO:0000256" key="5">
    <source>
        <dbReference type="ARBA" id="ARBA00023136"/>
    </source>
</evidence>
<gene>
    <name evidence="7" type="ORF">C427_1138</name>
</gene>
<evidence type="ECO:0000313" key="8">
    <source>
        <dbReference type="Proteomes" id="UP000011864"/>
    </source>
</evidence>
<dbReference type="GO" id="GO:0015408">
    <property type="term" value="F:ABC-type ferric iron transporter activity"/>
    <property type="evidence" value="ECO:0007669"/>
    <property type="project" value="InterPro"/>
</dbReference>
<keyword evidence="2" id="KW-1003">Cell membrane</keyword>
<keyword evidence="4 7" id="KW-0067">ATP-binding</keyword>
<dbReference type="PATRIC" id="fig|1129794.4.peg.1128"/>
<dbReference type="PANTHER" id="PTHR43875">
    <property type="entry name" value="MALTODEXTRIN IMPORT ATP-BINDING PROTEIN MSMX"/>
    <property type="match status" value="1"/>
</dbReference>
<dbReference type="RefSeq" id="WP_007636834.1">
    <property type="nucleotide sequence ID" value="NC_020514.1"/>
</dbReference>
<evidence type="ECO:0000259" key="6">
    <source>
        <dbReference type="PROSITE" id="PS50893"/>
    </source>
</evidence>
<dbReference type="InterPro" id="IPR008995">
    <property type="entry name" value="Mo/tungstate-bd_C_term_dom"/>
</dbReference>
<accession>K7A890</accession>
<dbReference type="GO" id="GO:0055052">
    <property type="term" value="C:ATP-binding cassette (ABC) transporter complex, substrate-binding subunit-containing"/>
    <property type="evidence" value="ECO:0007669"/>
    <property type="project" value="TreeGrafter"/>
</dbReference>
<keyword evidence="5" id="KW-0472">Membrane</keyword>
<keyword evidence="8" id="KW-1185">Reference proteome</keyword>
<dbReference type="EMBL" id="CP003837">
    <property type="protein sequence ID" value="AGH43247.1"/>
    <property type="molecule type" value="Genomic_DNA"/>
</dbReference>
<dbReference type="AlphaFoldDB" id="K7A890"/>
<evidence type="ECO:0000256" key="3">
    <source>
        <dbReference type="ARBA" id="ARBA00022741"/>
    </source>
</evidence>
<dbReference type="HOGENOM" id="CLU_000604_1_1_6"/>
<reference evidence="7 8" key="1">
    <citation type="journal article" date="2013" name="Genome Announc.">
        <title>Complete Genome Sequence of Glaciecola psychrophila Strain 170T.</title>
        <authorList>
            <person name="Yin J."/>
            <person name="Chen J."/>
            <person name="Liu G."/>
            <person name="Yu Y."/>
            <person name="Song L."/>
            <person name="Wang X."/>
            <person name="Qu X."/>
        </authorList>
    </citation>
    <scope>NUCLEOTIDE SEQUENCE [LARGE SCALE GENOMIC DNA]</scope>
    <source>
        <strain evidence="7 8">170</strain>
    </source>
</reference>
<evidence type="ECO:0000256" key="4">
    <source>
        <dbReference type="ARBA" id="ARBA00022840"/>
    </source>
</evidence>
<dbReference type="OrthoDB" id="9802264at2"/>
<dbReference type="PANTHER" id="PTHR43875:SF4">
    <property type="entry name" value="GLUCOSE IMPORT ATP-BINDING PROTEIN GLCV"/>
    <property type="match status" value="1"/>
</dbReference>
<dbReference type="Gene3D" id="2.40.50.140">
    <property type="entry name" value="Nucleic acid-binding proteins"/>
    <property type="match status" value="1"/>
</dbReference>
<dbReference type="SUPFAM" id="SSF50331">
    <property type="entry name" value="MOP-like"/>
    <property type="match status" value="1"/>
</dbReference>
<dbReference type="InterPro" id="IPR012340">
    <property type="entry name" value="NA-bd_OB-fold"/>
</dbReference>